<accession>A0A1H9T5K7</accession>
<dbReference type="Proteomes" id="UP000186599">
    <property type="component" value="Unassembled WGS sequence"/>
</dbReference>
<keyword evidence="3" id="KW-1185">Reference proteome</keyword>
<name>A0A1H9T5K7_9GAMM</name>
<dbReference type="OrthoDB" id="5186583at2"/>
<reference evidence="3 4" key="1">
    <citation type="submission" date="2016-10" db="EMBL/GenBank/DDBJ databases">
        <authorList>
            <person name="de Groot N.N."/>
        </authorList>
    </citation>
    <scope>NUCLEOTIDE SEQUENCE [LARGE SCALE GENOMIC DNA]</scope>
    <source>
        <strain evidence="2 3">CGMCC 1.9095</strain>
        <strain evidence="1 4">DSM 22558</strain>
    </source>
</reference>
<dbReference type="EMBL" id="FOUA01000002">
    <property type="protein sequence ID" value="SFL89613.1"/>
    <property type="molecule type" value="Genomic_DNA"/>
</dbReference>
<evidence type="ECO:0000313" key="3">
    <source>
        <dbReference type="Proteomes" id="UP000186599"/>
    </source>
</evidence>
<sequence>MSKGKGKLYTTNEKAQTHDTMTPLLEAMYSEFKELSKKKPDSAVSKSKIKIVNRLLEKVRIVLSDEESMEFLDLLDEDDVPQASDVTLILSQYVAAMSAFHGKHYGWDGSSHTWFIK</sequence>
<dbReference type="EMBL" id="FOGN01000002">
    <property type="protein sequence ID" value="SER92426.1"/>
    <property type="molecule type" value="Genomic_DNA"/>
</dbReference>
<organism evidence="1 4">
    <name type="scientific">Halopseudomonas bauzanensis</name>
    <dbReference type="NCBI Taxonomy" id="653930"/>
    <lineage>
        <taxon>Bacteria</taxon>
        <taxon>Pseudomonadati</taxon>
        <taxon>Pseudomonadota</taxon>
        <taxon>Gammaproteobacteria</taxon>
        <taxon>Pseudomonadales</taxon>
        <taxon>Pseudomonadaceae</taxon>
        <taxon>Halopseudomonas</taxon>
    </lineage>
</organism>
<evidence type="ECO:0000313" key="2">
    <source>
        <dbReference type="EMBL" id="SFL89613.1"/>
    </source>
</evidence>
<protein>
    <submittedName>
        <fullName evidence="1">Uncharacterized protein</fullName>
    </submittedName>
</protein>
<evidence type="ECO:0000313" key="1">
    <source>
        <dbReference type="EMBL" id="SER92426.1"/>
    </source>
</evidence>
<gene>
    <name evidence="2" type="ORF">SAMN04487855_1495</name>
    <name evidence="1" type="ORF">SAMN05216589_1818</name>
</gene>
<dbReference type="AlphaFoldDB" id="A0A1H9T5K7"/>
<dbReference type="RefSeq" id="WP_074779209.1">
    <property type="nucleotide sequence ID" value="NZ_FOGN01000002.1"/>
</dbReference>
<dbReference type="STRING" id="653930.SAMN05216589_1818"/>
<proteinExistence type="predicted"/>
<dbReference type="Proteomes" id="UP000186904">
    <property type="component" value="Unassembled WGS sequence"/>
</dbReference>
<evidence type="ECO:0000313" key="4">
    <source>
        <dbReference type="Proteomes" id="UP000186904"/>
    </source>
</evidence>